<feature type="region of interest" description="Disordered" evidence="1">
    <location>
        <begin position="77"/>
        <end position="160"/>
    </location>
</feature>
<feature type="signal peptide" evidence="2">
    <location>
        <begin position="1"/>
        <end position="19"/>
    </location>
</feature>
<protein>
    <submittedName>
        <fullName evidence="4">Uncharacterized protein LOC114249053</fullName>
    </submittedName>
</protein>
<evidence type="ECO:0000313" key="4">
    <source>
        <dbReference type="RefSeq" id="XP_028038321.1"/>
    </source>
</evidence>
<feature type="compositionally biased region" description="Low complexity" evidence="1">
    <location>
        <begin position="77"/>
        <end position="90"/>
    </location>
</feature>
<keyword evidence="3" id="KW-1185">Reference proteome</keyword>
<gene>
    <name evidence="4" type="primary">LOC114249053</name>
</gene>
<evidence type="ECO:0000256" key="1">
    <source>
        <dbReference type="SAM" id="MobiDB-lite"/>
    </source>
</evidence>
<accession>A0A6J2K7Q4</accession>
<feature type="compositionally biased region" description="Low complexity" evidence="1">
    <location>
        <begin position="120"/>
        <end position="160"/>
    </location>
</feature>
<name>A0A6J2K7Q4_BOMMA</name>
<dbReference type="KEGG" id="bman:114249053"/>
<evidence type="ECO:0000256" key="2">
    <source>
        <dbReference type="SAM" id="SignalP"/>
    </source>
</evidence>
<proteinExistence type="predicted"/>
<sequence>MYHESIVLFLIALCTCAQCGTIEINITISEKTDGQKQTLVFVRPIINGQTSQNDGDANTALQPSNVTTVITQINTSANTTDASNSTDSAAGPLTPVDGAAKPANEAAGSADGGAQPANEAITPADGGTTAATPETPTPAANTPSTAAETTIAATPAPAPA</sequence>
<feature type="chain" id="PRO_5026719618" evidence="2">
    <location>
        <begin position="20"/>
        <end position="160"/>
    </location>
</feature>
<dbReference type="GeneID" id="114249053"/>
<organism evidence="3 4">
    <name type="scientific">Bombyx mandarina</name>
    <name type="common">Wild silk moth</name>
    <name type="synonym">Wild silkworm</name>
    <dbReference type="NCBI Taxonomy" id="7092"/>
    <lineage>
        <taxon>Eukaryota</taxon>
        <taxon>Metazoa</taxon>
        <taxon>Ecdysozoa</taxon>
        <taxon>Arthropoda</taxon>
        <taxon>Hexapoda</taxon>
        <taxon>Insecta</taxon>
        <taxon>Pterygota</taxon>
        <taxon>Neoptera</taxon>
        <taxon>Endopterygota</taxon>
        <taxon>Lepidoptera</taxon>
        <taxon>Glossata</taxon>
        <taxon>Ditrysia</taxon>
        <taxon>Bombycoidea</taxon>
        <taxon>Bombycidae</taxon>
        <taxon>Bombycinae</taxon>
        <taxon>Bombyx</taxon>
    </lineage>
</organism>
<keyword evidence="2" id="KW-0732">Signal</keyword>
<dbReference type="Proteomes" id="UP000504629">
    <property type="component" value="Unplaced"/>
</dbReference>
<reference evidence="4" key="1">
    <citation type="submission" date="2025-08" db="UniProtKB">
        <authorList>
            <consortium name="RefSeq"/>
        </authorList>
    </citation>
    <scope>IDENTIFICATION</scope>
    <source>
        <tissue evidence="4">Silk gland</tissue>
    </source>
</reference>
<dbReference type="AlphaFoldDB" id="A0A6J2K7Q4"/>
<dbReference type="RefSeq" id="XP_028038321.1">
    <property type="nucleotide sequence ID" value="XM_028182520.1"/>
</dbReference>
<evidence type="ECO:0000313" key="3">
    <source>
        <dbReference type="Proteomes" id="UP000504629"/>
    </source>
</evidence>